<dbReference type="PROSITE" id="PS51257">
    <property type="entry name" value="PROKAR_LIPOPROTEIN"/>
    <property type="match status" value="1"/>
</dbReference>
<feature type="signal peptide" evidence="1">
    <location>
        <begin position="1"/>
        <end position="21"/>
    </location>
</feature>
<accession>A0ABP3FPU1</accession>
<dbReference type="RefSeq" id="WP_343797019.1">
    <property type="nucleotide sequence ID" value="NZ_BAAADJ010000011.1"/>
</dbReference>
<comment type="caution">
    <text evidence="2">The sequence shown here is derived from an EMBL/GenBank/DDBJ whole genome shotgun (WGS) entry which is preliminary data.</text>
</comment>
<protein>
    <submittedName>
        <fullName evidence="2">Outer membrane lipoprotein carrier protein LolA</fullName>
    </submittedName>
</protein>
<dbReference type="Proteomes" id="UP001500782">
    <property type="component" value="Unassembled WGS sequence"/>
</dbReference>
<evidence type="ECO:0000313" key="3">
    <source>
        <dbReference type="Proteomes" id="UP001500782"/>
    </source>
</evidence>
<gene>
    <name evidence="2" type="ORF">GCM10008967_10640</name>
</gene>
<reference evidence="3" key="1">
    <citation type="journal article" date="2019" name="Int. J. Syst. Evol. Microbiol.">
        <title>The Global Catalogue of Microorganisms (GCM) 10K type strain sequencing project: providing services to taxonomists for standard genome sequencing and annotation.</title>
        <authorList>
            <consortium name="The Broad Institute Genomics Platform"/>
            <consortium name="The Broad Institute Genome Sequencing Center for Infectious Disease"/>
            <person name="Wu L."/>
            <person name="Ma J."/>
        </authorList>
    </citation>
    <scope>NUCLEOTIDE SEQUENCE [LARGE SCALE GENOMIC DNA]</scope>
    <source>
        <strain evidence="3">JCM 9731</strain>
    </source>
</reference>
<name>A0ABP3FPU1_9BACI</name>
<keyword evidence="1" id="KW-0732">Signal</keyword>
<organism evidence="2 3">
    <name type="scientific">Bacillus carboniphilus</name>
    <dbReference type="NCBI Taxonomy" id="86663"/>
    <lineage>
        <taxon>Bacteria</taxon>
        <taxon>Bacillati</taxon>
        <taxon>Bacillota</taxon>
        <taxon>Bacilli</taxon>
        <taxon>Bacillales</taxon>
        <taxon>Bacillaceae</taxon>
        <taxon>Bacillus</taxon>
    </lineage>
</organism>
<dbReference type="SUPFAM" id="SSF89392">
    <property type="entry name" value="Prokaryotic lipoproteins and lipoprotein localization factors"/>
    <property type="match status" value="1"/>
</dbReference>
<dbReference type="PANTHER" id="PTHR37507">
    <property type="entry name" value="SPORULATION PROTEIN YDCC"/>
    <property type="match status" value="1"/>
</dbReference>
<feature type="chain" id="PRO_5046140233" evidence="1">
    <location>
        <begin position="22"/>
        <end position="343"/>
    </location>
</feature>
<evidence type="ECO:0000313" key="2">
    <source>
        <dbReference type="EMBL" id="GAA0322031.1"/>
    </source>
</evidence>
<dbReference type="PANTHER" id="PTHR37507:SF2">
    <property type="entry name" value="SPORULATION PROTEIN YDCC"/>
    <property type="match status" value="1"/>
</dbReference>
<dbReference type="Gene3D" id="2.50.20.10">
    <property type="entry name" value="Lipoprotein localisation LolA/LolB/LppX"/>
    <property type="match status" value="1"/>
</dbReference>
<evidence type="ECO:0000256" key="1">
    <source>
        <dbReference type="SAM" id="SignalP"/>
    </source>
</evidence>
<sequence length="343" mass="38607">MKKWLLPLLCLVLMVVLSACGAKSQEDVVSDLNKKMDGLTSYKTKAKMTLQMGAEPQEYDVEVWHNDPDYYRVALKNAGKDQSQMILKNKEGVFVLTPALNKSFRFQSDWPKNSSQPYLYESLVQDIMEDPEATFKETEEHFVFETKTRYQNNKMLPMQEITLSKKDLAPVSVKVMDTDHNPLVTVAFGDTEFNAKFDPDSFDMKKNMEGAQLDKETTAGVSEEVASEEFAVFNATLDGAFVIEEKHMDTENGQRVIQMYELESGDTTKKFTLIQEKAEVMPAAVVSTPVNGEPVDLGFTIGAMTATTVQWTHNGVEYMLASNELTPEEMEHVARSVQGTMVK</sequence>
<dbReference type="InterPro" id="IPR029046">
    <property type="entry name" value="LolA/LolB/LppX"/>
</dbReference>
<keyword evidence="2" id="KW-0449">Lipoprotein</keyword>
<proteinExistence type="predicted"/>
<keyword evidence="3" id="KW-1185">Reference proteome</keyword>
<dbReference type="EMBL" id="BAAADJ010000011">
    <property type="protein sequence ID" value="GAA0322031.1"/>
    <property type="molecule type" value="Genomic_DNA"/>
</dbReference>
<dbReference type="InterPro" id="IPR052944">
    <property type="entry name" value="Sporulation_related"/>
</dbReference>